<evidence type="ECO:0000256" key="5">
    <source>
        <dbReference type="ARBA" id="ARBA00022723"/>
    </source>
</evidence>
<feature type="binding site" description="axial binding residue" evidence="12">
    <location>
        <position position="72"/>
    </location>
    <ligand>
        <name>heme c</name>
        <dbReference type="ChEBI" id="CHEBI:61717"/>
        <label>1</label>
    </ligand>
    <ligandPart>
        <name>Fe</name>
        <dbReference type="ChEBI" id="CHEBI:18248"/>
    </ligandPart>
</feature>
<dbReference type="FunFam" id="1.10.760.10:FF:000004">
    <property type="entry name" value="Cytochrome c peroxidase"/>
    <property type="match status" value="1"/>
</dbReference>
<organism evidence="15 16">
    <name type="scientific">Ottowia oryzae</name>
    <dbReference type="NCBI Taxonomy" id="2109914"/>
    <lineage>
        <taxon>Bacteria</taxon>
        <taxon>Pseudomonadati</taxon>
        <taxon>Pseudomonadota</taxon>
        <taxon>Betaproteobacteria</taxon>
        <taxon>Burkholderiales</taxon>
        <taxon>Comamonadaceae</taxon>
        <taxon>Ottowia</taxon>
    </lineage>
</organism>
<accession>A0A2S0MGQ1</accession>
<evidence type="ECO:0000256" key="7">
    <source>
        <dbReference type="ARBA" id="ARBA00022764"/>
    </source>
</evidence>
<feature type="domain" description="Cytochrome c" evidence="14">
    <location>
        <begin position="46"/>
        <end position="154"/>
    </location>
</feature>
<dbReference type="GO" id="GO:0020037">
    <property type="term" value="F:heme binding"/>
    <property type="evidence" value="ECO:0007669"/>
    <property type="project" value="InterPro"/>
</dbReference>
<dbReference type="EMBL" id="CP027666">
    <property type="protein sequence ID" value="AVO35072.1"/>
    <property type="molecule type" value="Genomic_DNA"/>
</dbReference>
<keyword evidence="9" id="KW-0560">Oxidoreductase</keyword>
<evidence type="ECO:0000256" key="4">
    <source>
        <dbReference type="ARBA" id="ARBA00022617"/>
    </source>
</evidence>
<dbReference type="InterPro" id="IPR051395">
    <property type="entry name" value="Cytochrome_c_Peroxidase/MauG"/>
</dbReference>
<dbReference type="PROSITE" id="PS51007">
    <property type="entry name" value="CYTC"/>
    <property type="match status" value="2"/>
</dbReference>
<evidence type="ECO:0000256" key="2">
    <source>
        <dbReference type="ARBA" id="ARBA00022448"/>
    </source>
</evidence>
<dbReference type="PIRSF" id="PIRSF000294">
    <property type="entry name" value="Cytochrome-c_peroxidase"/>
    <property type="match status" value="1"/>
</dbReference>
<dbReference type="OrthoDB" id="9805202at2"/>
<dbReference type="SUPFAM" id="SSF46626">
    <property type="entry name" value="Cytochrome c"/>
    <property type="match status" value="2"/>
</dbReference>
<keyword evidence="8" id="KW-0249">Electron transport</keyword>
<feature type="signal peptide" evidence="13">
    <location>
        <begin position="1"/>
        <end position="28"/>
    </location>
</feature>
<evidence type="ECO:0000313" key="15">
    <source>
        <dbReference type="EMBL" id="AVO35072.1"/>
    </source>
</evidence>
<evidence type="ECO:0000256" key="8">
    <source>
        <dbReference type="ARBA" id="ARBA00022982"/>
    </source>
</evidence>
<dbReference type="PANTHER" id="PTHR30600">
    <property type="entry name" value="CYTOCHROME C PEROXIDASE-RELATED"/>
    <property type="match status" value="1"/>
</dbReference>
<comment type="PTM">
    <text evidence="11">Binds 2 heme groups per subunit.</text>
</comment>
<feature type="binding site" description="covalent" evidence="11">
    <location>
        <position position="212"/>
    </location>
    <ligand>
        <name>heme c</name>
        <dbReference type="ChEBI" id="CHEBI:61717"/>
        <label>2</label>
    </ligand>
</feature>
<dbReference type="Pfam" id="PF03150">
    <property type="entry name" value="CCP_MauG"/>
    <property type="match status" value="1"/>
</dbReference>
<feature type="binding site" description="covalent" evidence="11">
    <location>
        <position position="68"/>
    </location>
    <ligand>
        <name>heme c</name>
        <dbReference type="ChEBI" id="CHEBI:61717"/>
        <label>1</label>
    </ligand>
</feature>
<reference evidence="15 16" key="1">
    <citation type="submission" date="2018-03" db="EMBL/GenBank/DDBJ databases">
        <title>Genome sequencing of Ottowia sp.</title>
        <authorList>
            <person name="Kim S.-J."/>
            <person name="Heo J."/>
            <person name="Kwon S.-W."/>
        </authorList>
    </citation>
    <scope>NUCLEOTIDE SEQUENCE [LARGE SCALE GENOMIC DNA]</scope>
    <source>
        <strain evidence="15 16">KADR8-3</strain>
    </source>
</reference>
<feature type="binding site" description="covalent" evidence="11">
    <location>
        <position position="215"/>
    </location>
    <ligand>
        <name>heme c</name>
        <dbReference type="ChEBI" id="CHEBI:61717"/>
        <label>2</label>
    </ligand>
</feature>
<comment type="subcellular location">
    <subcellularLocation>
        <location evidence="1">Periplasm</location>
    </subcellularLocation>
</comment>
<sequence length="345" mass="37042">MKRKPFLPTTLGLAAAALIMGLSLPVQSANDEPIQPLQPAKVTDPAKVELGKKLWFDPRLSRSGFISCNSCHNLSMGGSDNVAASIGDRWQKGGINSPTVLNSGLSIAQFWDGRAKDLAAQAGGPIANPIEMASTHDAAVATLQSIPGYVKEFKSVYKVDAIDIQQVTDALAAFEATLVTPNSRFDQWLKGDKKAITDVELKGYQLFKSSGCVACHNGPAVGGTMFMKMGVVEEYKTNHPAEGRSAVTGNAIDRFTFKVPTLRNVELTYPYFHDGAAKTLTEAVDIMGRLQLGRVYSKEENAQIVAFLKTLTGDQPKITLPILPVSSDATPRPDPFAPIVVPGKK</sequence>
<feature type="domain" description="Cytochrome c" evidence="14">
    <location>
        <begin position="198"/>
        <end position="312"/>
    </location>
</feature>
<proteinExistence type="predicted"/>
<dbReference type="GO" id="GO:0009055">
    <property type="term" value="F:electron transfer activity"/>
    <property type="evidence" value="ECO:0007669"/>
    <property type="project" value="InterPro"/>
</dbReference>
<evidence type="ECO:0000256" key="11">
    <source>
        <dbReference type="PIRSR" id="PIRSR000294-1"/>
    </source>
</evidence>
<keyword evidence="5 12" id="KW-0479">Metal-binding</keyword>
<feature type="binding site" description="axial binding residue" evidence="12">
    <location>
        <position position="287"/>
    </location>
    <ligand>
        <name>heme c</name>
        <dbReference type="ChEBI" id="CHEBI:61717"/>
        <label>2</label>
    </ligand>
    <ligandPart>
        <name>Fe</name>
        <dbReference type="ChEBI" id="CHEBI:18248"/>
    </ligandPart>
</feature>
<name>A0A2S0MGQ1_9BURK</name>
<feature type="binding site" description="axial binding residue" evidence="12">
    <location>
        <position position="216"/>
    </location>
    <ligand>
        <name>heme c</name>
        <dbReference type="ChEBI" id="CHEBI:61717"/>
        <label>2</label>
    </ligand>
    <ligandPart>
        <name>Fe</name>
        <dbReference type="ChEBI" id="CHEBI:18248"/>
    </ligandPart>
</feature>
<dbReference type="Gene3D" id="1.10.760.10">
    <property type="entry name" value="Cytochrome c-like domain"/>
    <property type="match status" value="2"/>
</dbReference>
<dbReference type="InterPro" id="IPR036909">
    <property type="entry name" value="Cyt_c-like_dom_sf"/>
</dbReference>
<evidence type="ECO:0000259" key="14">
    <source>
        <dbReference type="PROSITE" id="PS51007"/>
    </source>
</evidence>
<keyword evidence="3" id="KW-0575">Peroxidase</keyword>
<gene>
    <name evidence="15" type="ORF">C6570_13140</name>
</gene>
<dbReference type="InterPro" id="IPR009056">
    <property type="entry name" value="Cyt_c-like_dom"/>
</dbReference>
<dbReference type="RefSeq" id="WP_106703621.1">
    <property type="nucleotide sequence ID" value="NZ_CP027666.1"/>
</dbReference>
<dbReference type="KEGG" id="otk:C6570_13140"/>
<dbReference type="AlphaFoldDB" id="A0A2S0MGQ1"/>
<evidence type="ECO:0000256" key="10">
    <source>
        <dbReference type="ARBA" id="ARBA00023004"/>
    </source>
</evidence>
<keyword evidence="6 13" id="KW-0732">Signal</keyword>
<feature type="chain" id="PRO_5015546137" evidence="13">
    <location>
        <begin position="29"/>
        <end position="345"/>
    </location>
</feature>
<keyword evidence="16" id="KW-1185">Reference proteome</keyword>
<evidence type="ECO:0000313" key="16">
    <source>
        <dbReference type="Proteomes" id="UP000239709"/>
    </source>
</evidence>
<dbReference type="PANTHER" id="PTHR30600:SF7">
    <property type="entry name" value="CYTOCHROME C PEROXIDASE-RELATED"/>
    <property type="match status" value="1"/>
</dbReference>
<comment type="cofactor">
    <cofactor evidence="11">
        <name>heme</name>
        <dbReference type="ChEBI" id="CHEBI:30413"/>
    </cofactor>
    <text evidence="11">Binds 2 heme groups.</text>
</comment>
<evidence type="ECO:0000256" key="12">
    <source>
        <dbReference type="PIRSR" id="PIRSR000294-2"/>
    </source>
</evidence>
<dbReference type="GO" id="GO:0046872">
    <property type="term" value="F:metal ion binding"/>
    <property type="evidence" value="ECO:0007669"/>
    <property type="project" value="UniProtKB-KW"/>
</dbReference>
<evidence type="ECO:0000256" key="1">
    <source>
        <dbReference type="ARBA" id="ARBA00004418"/>
    </source>
</evidence>
<keyword evidence="10 12" id="KW-0408">Iron</keyword>
<evidence type="ECO:0000256" key="13">
    <source>
        <dbReference type="SAM" id="SignalP"/>
    </source>
</evidence>
<dbReference type="Pfam" id="PF00034">
    <property type="entry name" value="Cytochrom_C"/>
    <property type="match status" value="1"/>
</dbReference>
<keyword evidence="7" id="KW-0574">Periplasm</keyword>
<keyword evidence="2" id="KW-0813">Transport</keyword>
<protein>
    <submittedName>
        <fullName evidence="15">Cytochrome C biogenesis protein CcsA</fullName>
    </submittedName>
</protein>
<dbReference type="InterPro" id="IPR004852">
    <property type="entry name" value="Di-haem_cyt_c_peroxidsae"/>
</dbReference>
<dbReference type="InterPro" id="IPR026259">
    <property type="entry name" value="MauG/Cytc_peroxidase"/>
</dbReference>
<keyword evidence="4 11" id="KW-0349">Heme</keyword>
<dbReference type="GO" id="GO:0004130">
    <property type="term" value="F:cytochrome-c peroxidase activity"/>
    <property type="evidence" value="ECO:0007669"/>
    <property type="project" value="TreeGrafter"/>
</dbReference>
<evidence type="ECO:0000256" key="6">
    <source>
        <dbReference type="ARBA" id="ARBA00022729"/>
    </source>
</evidence>
<dbReference type="Proteomes" id="UP000239709">
    <property type="component" value="Chromosome"/>
</dbReference>
<dbReference type="GO" id="GO:0042597">
    <property type="term" value="C:periplasmic space"/>
    <property type="evidence" value="ECO:0007669"/>
    <property type="project" value="UniProtKB-SubCell"/>
</dbReference>
<evidence type="ECO:0000256" key="3">
    <source>
        <dbReference type="ARBA" id="ARBA00022559"/>
    </source>
</evidence>
<evidence type="ECO:0000256" key="9">
    <source>
        <dbReference type="ARBA" id="ARBA00023002"/>
    </source>
</evidence>
<feature type="binding site" description="covalent" evidence="11">
    <location>
        <position position="71"/>
    </location>
    <ligand>
        <name>heme c</name>
        <dbReference type="ChEBI" id="CHEBI:61717"/>
        <label>1</label>
    </ligand>
</feature>